<sequence>MATIPIVLWIGRKSKNIISAEALAEQADGTRMEILKDAFKDSVYRRSFIGFFTRGIPETAASLVMTVYGIPTMIGAMATGFLLIKFKMKNVLGSVYGTRVLISLFMLLFPKGLAFAIIITGFLGITGDSTVPPTAGLITKQFGAFFSSWPGGCCFTTYGNYTLPRVVNTVLCLIASVASFSIKEETV</sequence>
<reference evidence="3 5" key="2">
    <citation type="journal article" date="2020" name="Cell Host Microbe">
        <title>Functional and Genomic Variation between Human-Derived Isolates of Lachnospiraceae Reveals Inter- and Intra-Species Diversity.</title>
        <authorList>
            <person name="Sorbara M.T."/>
            <person name="Littmann E.R."/>
            <person name="Fontana E."/>
            <person name="Moody T.U."/>
            <person name="Kohout C.E."/>
            <person name="Gjonbalaj M."/>
            <person name="Eaton V."/>
            <person name="Seok R."/>
            <person name="Leiner I.M."/>
            <person name="Pamer E.G."/>
        </authorList>
    </citation>
    <scope>NUCLEOTIDE SEQUENCE [LARGE SCALE GENOMIC DNA]</scope>
    <source>
        <strain evidence="3 5">MSK.2.26</strain>
    </source>
</reference>
<dbReference type="AlphaFoldDB" id="A0A829WDA9"/>
<gene>
    <name evidence="2" type="ORF">Ccl03g_10030</name>
    <name evidence="3" type="ORF">G5B26_06785</name>
</gene>
<keyword evidence="1" id="KW-1133">Transmembrane helix</keyword>
<comment type="caution">
    <text evidence="2">The sequence shown here is derived from an EMBL/GenBank/DDBJ whole genome shotgun (WGS) entry which is preliminary data.</text>
</comment>
<feature type="transmembrane region" description="Helical" evidence="1">
    <location>
        <begin position="96"/>
        <end position="125"/>
    </location>
</feature>
<dbReference type="Proteomes" id="UP000719916">
    <property type="component" value="Unassembled WGS sequence"/>
</dbReference>
<evidence type="ECO:0000313" key="3">
    <source>
        <dbReference type="EMBL" id="NSJ43293.1"/>
    </source>
</evidence>
<reference evidence="3" key="3">
    <citation type="submission" date="2020-02" db="EMBL/GenBank/DDBJ databases">
        <authorList>
            <person name="Littmann E."/>
            <person name="Sorbara M."/>
        </authorList>
    </citation>
    <scope>NUCLEOTIDE SEQUENCE</scope>
    <source>
        <strain evidence="3">MSK.2.26</strain>
    </source>
</reference>
<dbReference type="EMBL" id="BJLB01000001">
    <property type="protein sequence ID" value="GEA35290.1"/>
    <property type="molecule type" value="Genomic_DNA"/>
</dbReference>
<organism evidence="2 4">
    <name type="scientific">Enterocloster clostridioformis</name>
    <dbReference type="NCBI Taxonomy" id="1531"/>
    <lineage>
        <taxon>Bacteria</taxon>
        <taxon>Bacillati</taxon>
        <taxon>Bacillota</taxon>
        <taxon>Clostridia</taxon>
        <taxon>Lachnospirales</taxon>
        <taxon>Lachnospiraceae</taxon>
        <taxon>Enterocloster</taxon>
    </lineage>
</organism>
<reference evidence="2 4" key="1">
    <citation type="submission" date="2019-06" db="EMBL/GenBank/DDBJ databases">
        <title>Draft genome sequence of [Clostridium] clostridioforme NBRC 113352.</title>
        <authorList>
            <person name="Miura T."/>
            <person name="Furukawa M."/>
            <person name="Shimamura M."/>
            <person name="Ohyama Y."/>
            <person name="Yamazoe A."/>
            <person name="Kawasaki H."/>
        </authorList>
    </citation>
    <scope>NUCLEOTIDE SEQUENCE [LARGE SCALE GENOMIC DNA]</scope>
    <source>
        <strain evidence="2 4">NBRC 113352</strain>
    </source>
</reference>
<keyword evidence="1" id="KW-0812">Transmembrane</keyword>
<proteinExistence type="predicted"/>
<protein>
    <submittedName>
        <fullName evidence="3">MFS transporter</fullName>
    </submittedName>
</protein>
<name>A0A829WDA9_9FIRM</name>
<dbReference type="InterPro" id="IPR036259">
    <property type="entry name" value="MFS_trans_sf"/>
</dbReference>
<evidence type="ECO:0000313" key="4">
    <source>
        <dbReference type="Proteomes" id="UP000315200"/>
    </source>
</evidence>
<keyword evidence="1" id="KW-0472">Membrane</keyword>
<evidence type="ECO:0000256" key="1">
    <source>
        <dbReference type="SAM" id="Phobius"/>
    </source>
</evidence>
<dbReference type="Proteomes" id="UP000315200">
    <property type="component" value="Unassembled WGS sequence"/>
</dbReference>
<evidence type="ECO:0000313" key="5">
    <source>
        <dbReference type="Proteomes" id="UP000719916"/>
    </source>
</evidence>
<dbReference type="EMBL" id="JAAISW010000007">
    <property type="protein sequence ID" value="NSJ43293.1"/>
    <property type="molecule type" value="Genomic_DNA"/>
</dbReference>
<accession>A0A829WDA9</accession>
<evidence type="ECO:0000313" key="2">
    <source>
        <dbReference type="EMBL" id="GEA35290.1"/>
    </source>
</evidence>
<feature type="transmembrane region" description="Helical" evidence="1">
    <location>
        <begin position="60"/>
        <end position="84"/>
    </location>
</feature>
<dbReference type="SUPFAM" id="SSF103473">
    <property type="entry name" value="MFS general substrate transporter"/>
    <property type="match status" value="1"/>
</dbReference>